<feature type="transmembrane region" description="Helical" evidence="1">
    <location>
        <begin position="123"/>
        <end position="140"/>
    </location>
</feature>
<organism evidence="2">
    <name type="scientific">marine sediment metagenome</name>
    <dbReference type="NCBI Taxonomy" id="412755"/>
    <lineage>
        <taxon>unclassified sequences</taxon>
        <taxon>metagenomes</taxon>
        <taxon>ecological metagenomes</taxon>
    </lineage>
</organism>
<evidence type="ECO:0000313" key="2">
    <source>
        <dbReference type="EMBL" id="GAI78945.1"/>
    </source>
</evidence>
<feature type="transmembrane region" description="Helical" evidence="1">
    <location>
        <begin position="7"/>
        <end position="27"/>
    </location>
</feature>
<keyword evidence="1" id="KW-0812">Transmembrane</keyword>
<keyword evidence="1" id="KW-0472">Membrane</keyword>
<comment type="caution">
    <text evidence="2">The sequence shown here is derived from an EMBL/GenBank/DDBJ whole genome shotgun (WGS) entry which is preliminary data.</text>
</comment>
<reference evidence="2" key="1">
    <citation type="journal article" date="2014" name="Front. Microbiol.">
        <title>High frequency of phylogenetically diverse reductive dehalogenase-homologous genes in deep subseafloor sedimentary metagenomes.</title>
        <authorList>
            <person name="Kawai M."/>
            <person name="Futagami T."/>
            <person name="Toyoda A."/>
            <person name="Takaki Y."/>
            <person name="Nishi S."/>
            <person name="Hori S."/>
            <person name="Arai W."/>
            <person name="Tsubouchi T."/>
            <person name="Morono Y."/>
            <person name="Uchiyama I."/>
            <person name="Ito T."/>
            <person name="Fujiyama A."/>
            <person name="Inagaki F."/>
            <person name="Takami H."/>
        </authorList>
    </citation>
    <scope>NUCLEOTIDE SEQUENCE</scope>
    <source>
        <strain evidence="2">Expedition CK06-06</strain>
    </source>
</reference>
<dbReference type="AlphaFoldDB" id="X1SUC6"/>
<keyword evidence="1" id="KW-1133">Transmembrane helix</keyword>
<evidence type="ECO:0008006" key="3">
    <source>
        <dbReference type="Google" id="ProtNLM"/>
    </source>
</evidence>
<name>X1SUC6_9ZZZZ</name>
<proteinExistence type="predicted"/>
<sequence length="174" mass="19678">MKKINYIFGLLLLCIGVLLILANFGIMEIVWDNLWPLFFLIPGILFELSYFIYRKDDGNRGGIEDFPGSSLLILGGIFITYGLLFLVNVIYGWHLMEDLWPIFLLGVAVGLLQAYLFGGREKYLLIPVGILGAISLFFLINNLVFIDFRLLAGILLVLIGIWIIFKKIKSNNGT</sequence>
<dbReference type="EMBL" id="BARW01014702">
    <property type="protein sequence ID" value="GAI78945.1"/>
    <property type="molecule type" value="Genomic_DNA"/>
</dbReference>
<feature type="transmembrane region" description="Helical" evidence="1">
    <location>
        <begin position="99"/>
        <end position="116"/>
    </location>
</feature>
<feature type="transmembrane region" description="Helical" evidence="1">
    <location>
        <begin position="146"/>
        <end position="165"/>
    </location>
</feature>
<gene>
    <name evidence="2" type="ORF">S12H4_25991</name>
</gene>
<accession>X1SUC6</accession>
<feature type="transmembrane region" description="Helical" evidence="1">
    <location>
        <begin position="71"/>
        <end position="93"/>
    </location>
</feature>
<evidence type="ECO:0000256" key="1">
    <source>
        <dbReference type="SAM" id="Phobius"/>
    </source>
</evidence>
<protein>
    <recommendedName>
        <fullName evidence="3">DUF5668 domain-containing protein</fullName>
    </recommendedName>
</protein>
<feature type="transmembrane region" description="Helical" evidence="1">
    <location>
        <begin position="33"/>
        <end position="51"/>
    </location>
</feature>